<evidence type="ECO:0000256" key="6">
    <source>
        <dbReference type="PIRSR" id="PIRSR000524-1"/>
    </source>
</evidence>
<protein>
    <submittedName>
        <fullName evidence="9">Aminotransferase class V</fullName>
    </submittedName>
</protein>
<dbReference type="InterPro" id="IPR015424">
    <property type="entry name" value="PyrdxlP-dep_Trfase"/>
</dbReference>
<dbReference type="SUPFAM" id="SSF53383">
    <property type="entry name" value="PLP-dependent transferases"/>
    <property type="match status" value="1"/>
</dbReference>
<dbReference type="Pfam" id="PF00266">
    <property type="entry name" value="Aminotran_5"/>
    <property type="match status" value="1"/>
</dbReference>
<evidence type="ECO:0000256" key="5">
    <source>
        <dbReference type="ARBA" id="ARBA00022898"/>
    </source>
</evidence>
<gene>
    <name evidence="9" type="ordered locus">Trad_1349</name>
</gene>
<dbReference type="KEGG" id="tra:Trad_1349"/>
<dbReference type="eggNOG" id="COG0075">
    <property type="taxonomic scope" value="Bacteria"/>
</dbReference>
<comment type="similarity">
    <text evidence="2">Belongs to the class-V pyridoxal-phosphate-dependent aminotransferase family.</text>
</comment>
<feature type="domain" description="Aminotransferase class V" evidence="8">
    <location>
        <begin position="47"/>
        <end position="337"/>
    </location>
</feature>
<keyword evidence="4" id="KW-0808">Transferase</keyword>
<dbReference type="PIRSF" id="PIRSF000524">
    <property type="entry name" value="SPT"/>
    <property type="match status" value="1"/>
</dbReference>
<evidence type="ECO:0000256" key="1">
    <source>
        <dbReference type="ARBA" id="ARBA00001933"/>
    </source>
</evidence>
<dbReference type="Gene3D" id="3.40.640.10">
    <property type="entry name" value="Type I PLP-dependent aspartate aminotransferase-like (Major domain)"/>
    <property type="match status" value="1"/>
</dbReference>
<dbReference type="GO" id="GO:0004760">
    <property type="term" value="F:L-serine-pyruvate transaminase activity"/>
    <property type="evidence" value="ECO:0007669"/>
    <property type="project" value="TreeGrafter"/>
</dbReference>
<sequence length="388" mass="41249">MNPPPSPQPILLLTPGPTMLHPRAAAALSWPMVGHMDPEMFAFNDRVARDLRTLYGAADEDFTALLSGTGSLGMESGLANLLEPGDRALVLSNGVFGERMGEMAARLGAEVSVLRAPLGEPIDPEAVRRAARAQPPKLIAVVHGETSTGVLNPVPEIAAVAREVGALLSVDAVTTVGMLPFKFAEWGVDYAYTGSQKCLSAPPGLAPVAYSARALQVVAARRTPVSTWYSDVSGMQGYWCADGGARRYHHTVPVQLHWATGEAIRAALEEGIAARAARAKALEDAVLAALGTVGFRAFVPARWRLPTVLAVTLPEALDDARLRAALRERFRIAVTGGLGETAGRIWRLGLMGENARPEYYARLMHALEVLLGARGLVARFEALLSVAG</sequence>
<evidence type="ECO:0000256" key="4">
    <source>
        <dbReference type="ARBA" id="ARBA00022679"/>
    </source>
</evidence>
<dbReference type="InterPro" id="IPR015421">
    <property type="entry name" value="PyrdxlP-dep_Trfase_major"/>
</dbReference>
<name>D7CWW3_TRURR</name>
<dbReference type="EMBL" id="CP002049">
    <property type="protein sequence ID" value="ADI14471.1"/>
    <property type="molecule type" value="Genomic_DNA"/>
</dbReference>
<evidence type="ECO:0000313" key="10">
    <source>
        <dbReference type="Proteomes" id="UP000000379"/>
    </source>
</evidence>
<dbReference type="GO" id="GO:0019265">
    <property type="term" value="P:glycine biosynthetic process, by transamination of glyoxylate"/>
    <property type="evidence" value="ECO:0007669"/>
    <property type="project" value="TreeGrafter"/>
</dbReference>
<feature type="modified residue" description="N6-(pyridoxal phosphate)lysine" evidence="7">
    <location>
        <position position="197"/>
    </location>
</feature>
<evidence type="ECO:0000313" key="9">
    <source>
        <dbReference type="EMBL" id="ADI14471.1"/>
    </source>
</evidence>
<dbReference type="STRING" id="649638.Trad_1349"/>
<dbReference type="GO" id="GO:0008453">
    <property type="term" value="F:alanine-glyoxylate transaminase activity"/>
    <property type="evidence" value="ECO:0007669"/>
    <property type="project" value="TreeGrafter"/>
</dbReference>
<keyword evidence="10" id="KW-1185">Reference proteome</keyword>
<keyword evidence="3 9" id="KW-0032">Aminotransferase</keyword>
<accession>D7CWW3</accession>
<reference evidence="10" key="1">
    <citation type="submission" date="2010-05" db="EMBL/GenBank/DDBJ databases">
        <title>The complete genome of Truepera radiovictris DSM 17093.</title>
        <authorList>
            <consortium name="US DOE Joint Genome Institute (JGI-PGF)"/>
            <person name="Lucas S."/>
            <person name="Copeland A."/>
            <person name="Lapidus A."/>
            <person name="Glavina del Rio T."/>
            <person name="Dalin E."/>
            <person name="Tice H."/>
            <person name="Bruce D."/>
            <person name="Goodwin L."/>
            <person name="Pitluck S."/>
            <person name="Kyrpides N."/>
            <person name="Mavromatis K."/>
            <person name="Ovchinnikova G."/>
            <person name="Munk A.C."/>
            <person name="Detter J.C."/>
            <person name="Han C."/>
            <person name="Tapia R."/>
            <person name="Land M."/>
            <person name="Hauser L."/>
            <person name="Markowitz V."/>
            <person name="Cheng J.-F."/>
            <person name="Hugenholtz P."/>
            <person name="Woyke T."/>
            <person name="Wu D."/>
            <person name="Tindall B."/>
            <person name="Pomrenke H.G."/>
            <person name="Brambilla E."/>
            <person name="Klenk H.-P."/>
            <person name="Eisen J.A."/>
        </authorList>
    </citation>
    <scope>NUCLEOTIDE SEQUENCE [LARGE SCALE GENOMIC DNA]</scope>
    <source>
        <strain evidence="10">DSM 17093 / CIP 108686 / LMG 22925 / RQ-24</strain>
    </source>
</reference>
<dbReference type="InterPro" id="IPR015422">
    <property type="entry name" value="PyrdxlP-dep_Trfase_small"/>
</dbReference>
<dbReference type="HOGENOM" id="CLU_027686_0_0_0"/>
<dbReference type="PANTHER" id="PTHR21152">
    <property type="entry name" value="AMINOTRANSFERASE CLASS V"/>
    <property type="match status" value="1"/>
</dbReference>
<organism evidence="9 10">
    <name type="scientific">Truepera radiovictrix (strain DSM 17093 / CIP 108686 / LMG 22925 / RQ-24)</name>
    <dbReference type="NCBI Taxonomy" id="649638"/>
    <lineage>
        <taxon>Bacteria</taxon>
        <taxon>Thermotogati</taxon>
        <taxon>Deinococcota</taxon>
        <taxon>Deinococci</taxon>
        <taxon>Trueperales</taxon>
        <taxon>Trueperaceae</taxon>
        <taxon>Truepera</taxon>
    </lineage>
</organism>
<evidence type="ECO:0000256" key="2">
    <source>
        <dbReference type="ARBA" id="ARBA00009236"/>
    </source>
</evidence>
<reference evidence="9 10" key="2">
    <citation type="journal article" date="2011" name="Stand. Genomic Sci.">
        <title>Complete genome sequence of Truepera radiovictrix type strain (RQ-24).</title>
        <authorList>
            <person name="Ivanova N."/>
            <person name="Rohde C."/>
            <person name="Munk C."/>
            <person name="Nolan M."/>
            <person name="Lucas S."/>
            <person name="Del Rio T.G."/>
            <person name="Tice H."/>
            <person name="Deshpande S."/>
            <person name="Cheng J.F."/>
            <person name="Tapia R."/>
            <person name="Han C."/>
            <person name="Goodwin L."/>
            <person name="Pitluck S."/>
            <person name="Liolios K."/>
            <person name="Mavromatis K."/>
            <person name="Mikhailova N."/>
            <person name="Pati A."/>
            <person name="Chen A."/>
            <person name="Palaniappan K."/>
            <person name="Land M."/>
            <person name="Hauser L."/>
            <person name="Chang Y.J."/>
            <person name="Jeffries C.D."/>
            <person name="Brambilla E."/>
            <person name="Rohde M."/>
            <person name="Goker M."/>
            <person name="Tindall B.J."/>
            <person name="Woyke T."/>
            <person name="Bristow J."/>
            <person name="Eisen J.A."/>
            <person name="Markowitz V."/>
            <person name="Hugenholtz P."/>
            <person name="Kyrpides N.C."/>
            <person name="Klenk H.P."/>
            <person name="Lapidus A."/>
        </authorList>
    </citation>
    <scope>NUCLEOTIDE SEQUENCE [LARGE SCALE GENOMIC DNA]</scope>
    <source>
        <strain evidence="10">DSM 17093 / CIP 108686 / LMG 22925 / RQ-24</strain>
    </source>
</reference>
<dbReference type="InterPro" id="IPR024169">
    <property type="entry name" value="SP_NH2Trfase/AEP_transaminase"/>
</dbReference>
<dbReference type="InterPro" id="IPR000192">
    <property type="entry name" value="Aminotrans_V_dom"/>
</dbReference>
<feature type="binding site" evidence="6">
    <location>
        <position position="347"/>
    </location>
    <ligand>
        <name>substrate</name>
    </ligand>
</feature>
<comment type="cofactor">
    <cofactor evidence="1 7">
        <name>pyridoxal 5'-phosphate</name>
        <dbReference type="ChEBI" id="CHEBI:597326"/>
    </cofactor>
</comment>
<evidence type="ECO:0000256" key="3">
    <source>
        <dbReference type="ARBA" id="ARBA00022576"/>
    </source>
</evidence>
<evidence type="ECO:0000256" key="7">
    <source>
        <dbReference type="PIRSR" id="PIRSR000524-50"/>
    </source>
</evidence>
<dbReference type="Gene3D" id="3.90.1150.10">
    <property type="entry name" value="Aspartate Aminotransferase, domain 1"/>
    <property type="match status" value="1"/>
</dbReference>
<dbReference type="FunFam" id="3.40.640.10:FF:000027">
    <property type="entry name" value="Serine--pyruvate aminotransferase, mitochondrial"/>
    <property type="match status" value="1"/>
</dbReference>
<dbReference type="PANTHER" id="PTHR21152:SF40">
    <property type="entry name" value="ALANINE--GLYOXYLATE AMINOTRANSFERASE"/>
    <property type="match status" value="1"/>
</dbReference>
<dbReference type="Proteomes" id="UP000000379">
    <property type="component" value="Chromosome"/>
</dbReference>
<keyword evidence="5 7" id="KW-0663">Pyridoxal phosphate</keyword>
<dbReference type="AlphaFoldDB" id="D7CWW3"/>
<proteinExistence type="inferred from homology"/>
<evidence type="ECO:0000259" key="8">
    <source>
        <dbReference type="Pfam" id="PF00266"/>
    </source>
</evidence>